<dbReference type="AlphaFoldDB" id="A0A0E0L0U7"/>
<reference evidence="1" key="2">
    <citation type="submission" date="2018-05" db="EMBL/GenBank/DDBJ databases">
        <title>OpunRS2 (Oryza punctata Reference Sequence Version 2).</title>
        <authorList>
            <person name="Zhang J."/>
            <person name="Kudrna D."/>
            <person name="Lee S."/>
            <person name="Talag J."/>
            <person name="Welchert J."/>
            <person name="Wing R.A."/>
        </authorList>
    </citation>
    <scope>NUCLEOTIDE SEQUENCE [LARGE SCALE GENOMIC DNA]</scope>
</reference>
<dbReference type="Proteomes" id="UP000026962">
    <property type="component" value="Chromosome 5"/>
</dbReference>
<name>A0A0E0L0U7_ORYPU</name>
<accession>A0A0E0L0U7</accession>
<organism evidence="1">
    <name type="scientific">Oryza punctata</name>
    <name type="common">Red rice</name>
    <dbReference type="NCBI Taxonomy" id="4537"/>
    <lineage>
        <taxon>Eukaryota</taxon>
        <taxon>Viridiplantae</taxon>
        <taxon>Streptophyta</taxon>
        <taxon>Embryophyta</taxon>
        <taxon>Tracheophyta</taxon>
        <taxon>Spermatophyta</taxon>
        <taxon>Magnoliopsida</taxon>
        <taxon>Liliopsida</taxon>
        <taxon>Poales</taxon>
        <taxon>Poaceae</taxon>
        <taxon>BOP clade</taxon>
        <taxon>Oryzoideae</taxon>
        <taxon>Oryzeae</taxon>
        <taxon>Oryzinae</taxon>
        <taxon>Oryza</taxon>
    </lineage>
</organism>
<dbReference type="EnsemblPlants" id="OPUNC05G09520.1">
    <property type="protein sequence ID" value="OPUNC05G09520.1"/>
    <property type="gene ID" value="OPUNC05G09520"/>
</dbReference>
<dbReference type="Gramene" id="OPUNC05G09520.1">
    <property type="protein sequence ID" value="OPUNC05G09520.1"/>
    <property type="gene ID" value="OPUNC05G09520"/>
</dbReference>
<keyword evidence="2" id="KW-1185">Reference proteome</keyword>
<evidence type="ECO:0000313" key="1">
    <source>
        <dbReference type="EnsemblPlants" id="OPUNC05G09520.1"/>
    </source>
</evidence>
<proteinExistence type="predicted"/>
<sequence length="95" mass="10484">MASHRGLPAPTCSCLARSRCSSRQLPHRVHRSCALHSVWQRGHGLRLRLQLIICTTVVRPIYGESLFATLNSTTFVALNQPTAGGDDSIDDRQLC</sequence>
<evidence type="ECO:0000313" key="2">
    <source>
        <dbReference type="Proteomes" id="UP000026962"/>
    </source>
</evidence>
<reference evidence="1" key="1">
    <citation type="submission" date="2015-04" db="UniProtKB">
        <authorList>
            <consortium name="EnsemblPlants"/>
        </authorList>
    </citation>
    <scope>IDENTIFICATION</scope>
</reference>
<dbReference type="HOGENOM" id="CLU_2376503_0_0_1"/>
<protein>
    <submittedName>
        <fullName evidence="1">Uncharacterized protein</fullName>
    </submittedName>
</protein>